<comment type="caution">
    <text evidence="2">The sequence shown here is derived from an EMBL/GenBank/DDBJ whole genome shotgun (WGS) entry which is preliminary data.</text>
</comment>
<evidence type="ECO:0000256" key="1">
    <source>
        <dbReference type="SAM" id="MobiDB-lite"/>
    </source>
</evidence>
<reference evidence="2" key="1">
    <citation type="journal article" date="2020" name="Fungal Divers.">
        <title>Resolving the Mortierellaceae phylogeny through synthesis of multi-gene phylogenetics and phylogenomics.</title>
        <authorList>
            <person name="Vandepol N."/>
            <person name="Liber J."/>
            <person name="Desiro A."/>
            <person name="Na H."/>
            <person name="Kennedy M."/>
            <person name="Barry K."/>
            <person name="Grigoriev I.V."/>
            <person name="Miller A.N."/>
            <person name="O'Donnell K."/>
            <person name="Stajich J.E."/>
            <person name="Bonito G."/>
        </authorList>
    </citation>
    <scope>NUCLEOTIDE SEQUENCE</scope>
    <source>
        <strain evidence="2">KOD1015</strain>
    </source>
</reference>
<name>A0A9P6KD74_9FUNG</name>
<evidence type="ECO:0000313" key="3">
    <source>
        <dbReference type="Proteomes" id="UP000780801"/>
    </source>
</evidence>
<proteinExistence type="predicted"/>
<dbReference type="EMBL" id="JAABOA010002068">
    <property type="protein sequence ID" value="KAF9580435.1"/>
    <property type="molecule type" value="Genomic_DNA"/>
</dbReference>
<evidence type="ECO:0000313" key="2">
    <source>
        <dbReference type="EMBL" id="KAF9580435.1"/>
    </source>
</evidence>
<accession>A0A9P6KD74</accession>
<dbReference type="AlphaFoldDB" id="A0A9P6KD74"/>
<protein>
    <submittedName>
        <fullName evidence="2">Uncharacterized protein</fullName>
    </submittedName>
</protein>
<dbReference type="Proteomes" id="UP000780801">
    <property type="component" value="Unassembled WGS sequence"/>
</dbReference>
<feature type="compositionally biased region" description="Acidic residues" evidence="1">
    <location>
        <begin position="49"/>
        <end position="78"/>
    </location>
</feature>
<organism evidence="2 3">
    <name type="scientific">Lunasporangiospora selenospora</name>
    <dbReference type="NCBI Taxonomy" id="979761"/>
    <lineage>
        <taxon>Eukaryota</taxon>
        <taxon>Fungi</taxon>
        <taxon>Fungi incertae sedis</taxon>
        <taxon>Mucoromycota</taxon>
        <taxon>Mortierellomycotina</taxon>
        <taxon>Mortierellomycetes</taxon>
        <taxon>Mortierellales</taxon>
        <taxon>Mortierellaceae</taxon>
        <taxon>Lunasporangiospora</taxon>
    </lineage>
</organism>
<gene>
    <name evidence="2" type="ORF">BGW38_002921</name>
</gene>
<keyword evidence="3" id="KW-1185">Reference proteome</keyword>
<feature type="region of interest" description="Disordered" evidence="1">
    <location>
        <begin position="42"/>
        <end position="93"/>
    </location>
</feature>
<sequence>MCACALDAIKAALPEWQCNLLNLIQYMGLLLFPAGSSGRSTLARTAVPADDDDNDDDGDDDDNDDDDDDDDDDADADADDKISVRGTSWGFNC</sequence>